<keyword evidence="4" id="KW-1185">Reference proteome</keyword>
<dbReference type="Gene3D" id="2.30.30.40">
    <property type="entry name" value="SH3 Domains"/>
    <property type="match status" value="2"/>
</dbReference>
<feature type="non-terminal residue" evidence="5">
    <location>
        <position position="1"/>
    </location>
</feature>
<evidence type="ECO:0000256" key="2">
    <source>
        <dbReference type="PROSITE-ProRule" id="PRU00192"/>
    </source>
</evidence>
<evidence type="ECO:0000313" key="5">
    <source>
        <dbReference type="RefSeq" id="XP_014679613.1"/>
    </source>
</evidence>
<accession>A0ABM1F592</accession>
<dbReference type="Proteomes" id="UP000695022">
    <property type="component" value="Unplaced"/>
</dbReference>
<dbReference type="GeneID" id="106819505"/>
<dbReference type="PANTHER" id="PTHR14167">
    <property type="entry name" value="SH3 DOMAIN-CONTAINING"/>
    <property type="match status" value="1"/>
</dbReference>
<evidence type="ECO:0000256" key="1">
    <source>
        <dbReference type="ARBA" id="ARBA00022443"/>
    </source>
</evidence>
<dbReference type="PRINTS" id="PR00452">
    <property type="entry name" value="SH3DOMAIN"/>
</dbReference>
<dbReference type="Pfam" id="PF00018">
    <property type="entry name" value="SH3_1"/>
    <property type="match status" value="1"/>
</dbReference>
<dbReference type="SUPFAM" id="SSF50044">
    <property type="entry name" value="SH3-domain"/>
    <property type="match status" value="2"/>
</dbReference>
<keyword evidence="1 2" id="KW-0728">SH3 domain</keyword>
<organism evidence="4 5">
    <name type="scientific">Priapulus caudatus</name>
    <name type="common">Priapulid worm</name>
    <dbReference type="NCBI Taxonomy" id="37621"/>
    <lineage>
        <taxon>Eukaryota</taxon>
        <taxon>Metazoa</taxon>
        <taxon>Ecdysozoa</taxon>
        <taxon>Scalidophora</taxon>
        <taxon>Priapulida</taxon>
        <taxon>Priapulimorpha</taxon>
        <taxon>Priapulimorphida</taxon>
        <taxon>Priapulidae</taxon>
        <taxon>Priapulus</taxon>
    </lineage>
</organism>
<dbReference type="RefSeq" id="XP_014679613.1">
    <property type="nucleotide sequence ID" value="XM_014824127.1"/>
</dbReference>
<dbReference type="PRINTS" id="PR01887">
    <property type="entry name" value="SPECTRNALPHA"/>
</dbReference>
<dbReference type="Pfam" id="PF14604">
    <property type="entry name" value="SH3_9"/>
    <property type="match status" value="1"/>
</dbReference>
<dbReference type="InterPro" id="IPR036028">
    <property type="entry name" value="SH3-like_dom_sf"/>
</dbReference>
<feature type="domain" description="SH3" evidence="3">
    <location>
        <begin position="45"/>
        <end position="104"/>
    </location>
</feature>
<dbReference type="InterPro" id="IPR050384">
    <property type="entry name" value="Endophilin_SH3RF"/>
</dbReference>
<sequence>AASREQATVLAPFVPTGVDQLPLAMGAVVTVLKKSPNGWWQGEIPVTEQVLALFDYTAQNSDELSFSQGSVINVVNKQDPDWWMGEVNGNQGLFPSNYVQSLNDAQVQGRGTSPVPAQYTRVTNLKKDAATGGGGPKSFRSSLDNLLDDFWGSPGGAGVTRAQPERSKSADVWATDFGTKKAGGGAAWRPALRWR</sequence>
<evidence type="ECO:0000259" key="3">
    <source>
        <dbReference type="PROSITE" id="PS50002"/>
    </source>
</evidence>
<dbReference type="PROSITE" id="PS50002">
    <property type="entry name" value="SH3"/>
    <property type="match status" value="1"/>
</dbReference>
<protein>
    <submittedName>
        <fullName evidence="5">Intersectin-1-like</fullName>
    </submittedName>
</protein>
<dbReference type="SMART" id="SM00326">
    <property type="entry name" value="SH3"/>
    <property type="match status" value="2"/>
</dbReference>
<proteinExistence type="predicted"/>
<reference evidence="5" key="1">
    <citation type="submission" date="2025-08" db="UniProtKB">
        <authorList>
            <consortium name="RefSeq"/>
        </authorList>
    </citation>
    <scope>IDENTIFICATION</scope>
</reference>
<name>A0ABM1F592_PRICU</name>
<gene>
    <name evidence="5" type="primary">LOC106819505</name>
</gene>
<dbReference type="InterPro" id="IPR001452">
    <property type="entry name" value="SH3_domain"/>
</dbReference>
<evidence type="ECO:0000313" key="4">
    <source>
        <dbReference type="Proteomes" id="UP000695022"/>
    </source>
</evidence>